<dbReference type="HOGENOM" id="CLU_089431_0_0_1"/>
<dbReference type="EMBL" id="DS268447">
    <property type="protein sequence ID" value="EFP02339.1"/>
    <property type="molecule type" value="Genomic_DNA"/>
</dbReference>
<organism evidence="3">
    <name type="scientific">Caenorhabditis remanei</name>
    <name type="common">Caenorhabditis vulgaris</name>
    <dbReference type="NCBI Taxonomy" id="31234"/>
    <lineage>
        <taxon>Eukaryota</taxon>
        <taxon>Metazoa</taxon>
        <taxon>Ecdysozoa</taxon>
        <taxon>Nematoda</taxon>
        <taxon>Chromadorea</taxon>
        <taxon>Rhabditida</taxon>
        <taxon>Rhabditina</taxon>
        <taxon>Rhabditomorpha</taxon>
        <taxon>Rhabditoidea</taxon>
        <taxon>Rhabditidae</taxon>
        <taxon>Peloderinae</taxon>
        <taxon>Caenorhabditis</taxon>
    </lineage>
</organism>
<dbReference type="FunCoup" id="E3MIF3">
    <property type="interactions" value="1764"/>
</dbReference>
<name>E3MIF3_CAERE</name>
<dbReference type="OMA" id="HEIRSHH"/>
<evidence type="ECO:0000313" key="3">
    <source>
        <dbReference type="Proteomes" id="UP000008281"/>
    </source>
</evidence>
<sequence>MNEKYRERHRREWEKLEKDVELEYKNILKDISQINIEVEPNDVEISSNERGFWEHEIVNLSPFDVVCRIRMTNSRLFSTSENVFIIKQKQAKLLKISRAPHQIRSHHLKIDVIRHVESFEPKSLLDYFIGPYAFKTFIVRYHGAPRYWSDALEMNDWIPDEMIDEKWETLEKKKTSKEKKSSLEASELSSSNENPDPEEDLGTIQRVSSWILFYSEQLLCQANMNTTNLMITANQAPEELKLESESDVGSDFDEALENELANMSV</sequence>
<dbReference type="eggNOG" id="ENOG502THKZ">
    <property type="taxonomic scope" value="Eukaryota"/>
</dbReference>
<evidence type="ECO:0000313" key="2">
    <source>
        <dbReference type="EMBL" id="EFP02339.1"/>
    </source>
</evidence>
<protein>
    <submittedName>
        <fullName evidence="2">Uncharacterized protein</fullName>
    </submittedName>
</protein>
<feature type="region of interest" description="Disordered" evidence="1">
    <location>
        <begin position="174"/>
        <end position="200"/>
    </location>
</feature>
<accession>E3MIF3</accession>
<dbReference type="STRING" id="31234.E3MIF3"/>
<dbReference type="AlphaFoldDB" id="E3MIF3"/>
<proteinExistence type="predicted"/>
<evidence type="ECO:0000256" key="1">
    <source>
        <dbReference type="SAM" id="MobiDB-lite"/>
    </source>
</evidence>
<keyword evidence="3" id="KW-1185">Reference proteome</keyword>
<dbReference type="OrthoDB" id="5840659at2759"/>
<dbReference type="InParanoid" id="E3MIF3"/>
<dbReference type="InterPro" id="IPR008962">
    <property type="entry name" value="PapD-like_sf"/>
</dbReference>
<feature type="compositionally biased region" description="Low complexity" evidence="1">
    <location>
        <begin position="183"/>
        <end position="193"/>
    </location>
</feature>
<dbReference type="SUPFAM" id="SSF49354">
    <property type="entry name" value="PapD-like"/>
    <property type="match status" value="1"/>
</dbReference>
<dbReference type="Proteomes" id="UP000008281">
    <property type="component" value="Unassembled WGS sequence"/>
</dbReference>
<reference evidence="2" key="1">
    <citation type="submission" date="2007-07" db="EMBL/GenBank/DDBJ databases">
        <title>PCAP assembly of the Caenorhabditis remanei genome.</title>
        <authorList>
            <consortium name="The Caenorhabditis remanei Sequencing Consortium"/>
            <person name="Wilson R.K."/>
        </authorList>
    </citation>
    <scope>NUCLEOTIDE SEQUENCE [LARGE SCALE GENOMIC DNA]</scope>
    <source>
        <strain evidence="2">PB4641</strain>
    </source>
</reference>
<gene>
    <name evidence="2" type="ORF">CRE_01091</name>
</gene>